<gene>
    <name evidence="1" type="ORF">LtaPh_0206000</name>
</gene>
<dbReference type="VEuPathDB" id="TriTrypDB:LtaPh_0206000"/>
<accession>A0A640KDB0</accession>
<sequence length="174" mass="19462">MCDTEAAAPGTSAAPWWSSALRMRDMKASAARLDYHAHAALIWSKRSREQLLLQAVKLNNISVSTRTQLLQQQEHRQGFQTRLGNDQQTVMQLRADIARYQACVQPEMARPSALQEEPLLSCAQERALVDPEERNPLKAELALLLSEREWPSQTLKKDASAVLGWLRSASTALA</sequence>
<name>A0A640KDB0_LEITA</name>
<comment type="caution">
    <text evidence="1">The sequence shown here is derived from an EMBL/GenBank/DDBJ whole genome shotgun (WGS) entry which is preliminary data.</text>
</comment>
<dbReference type="Proteomes" id="UP000419144">
    <property type="component" value="Unassembled WGS sequence"/>
</dbReference>
<dbReference type="AlphaFoldDB" id="A0A640KDB0"/>
<organism evidence="1 2">
    <name type="scientific">Leishmania tarentolae</name>
    <name type="common">Sauroleishmania tarentolae</name>
    <dbReference type="NCBI Taxonomy" id="5689"/>
    <lineage>
        <taxon>Eukaryota</taxon>
        <taxon>Discoba</taxon>
        <taxon>Euglenozoa</taxon>
        <taxon>Kinetoplastea</taxon>
        <taxon>Metakinetoplastina</taxon>
        <taxon>Trypanosomatida</taxon>
        <taxon>Trypanosomatidae</taxon>
        <taxon>Leishmaniinae</taxon>
        <taxon>Leishmania</taxon>
        <taxon>lizard Leishmania</taxon>
    </lineage>
</organism>
<keyword evidence="2" id="KW-1185">Reference proteome</keyword>
<reference evidence="1" key="1">
    <citation type="submission" date="2019-11" db="EMBL/GenBank/DDBJ databases">
        <title>Leishmania tarentolae CDS.</title>
        <authorList>
            <person name="Goto Y."/>
            <person name="Yamagishi J."/>
        </authorList>
    </citation>
    <scope>NUCLEOTIDE SEQUENCE [LARGE SCALE GENOMIC DNA]</scope>
    <source>
        <strain evidence="1">Parrot Tar II</strain>
    </source>
</reference>
<protein>
    <submittedName>
        <fullName evidence="1">Uncharacterized protein</fullName>
    </submittedName>
</protein>
<dbReference type="OrthoDB" id="273844at2759"/>
<evidence type="ECO:0000313" key="2">
    <source>
        <dbReference type="Proteomes" id="UP000419144"/>
    </source>
</evidence>
<proteinExistence type="predicted"/>
<evidence type="ECO:0000313" key="1">
    <source>
        <dbReference type="EMBL" id="GET85499.1"/>
    </source>
</evidence>
<dbReference type="EMBL" id="BLBS01000002">
    <property type="protein sequence ID" value="GET85499.1"/>
    <property type="molecule type" value="Genomic_DNA"/>
</dbReference>